<accession>A0ABU3CYH8</accession>
<gene>
    <name evidence="2" type="ORF">RM529_14800</name>
</gene>
<protein>
    <recommendedName>
        <fullName evidence="1">Type II CBASS E2 protein domain-containing protein</fullName>
    </recommendedName>
</protein>
<dbReference type="Proteomes" id="UP001248819">
    <property type="component" value="Unassembled WGS sequence"/>
</dbReference>
<name>A0ABU3CYH8_9FLAO</name>
<keyword evidence="3" id="KW-1185">Reference proteome</keyword>
<dbReference type="InterPro" id="IPR058588">
    <property type="entry name" value="E2-CBASS"/>
</dbReference>
<reference evidence="2 3" key="1">
    <citation type="submission" date="2023-09" db="EMBL/GenBank/DDBJ databases">
        <authorList>
            <person name="Rey-Velasco X."/>
        </authorList>
    </citation>
    <scope>NUCLEOTIDE SEQUENCE [LARGE SCALE GENOMIC DNA]</scope>
    <source>
        <strain evidence="2 3">F297</strain>
    </source>
</reference>
<dbReference type="RefSeq" id="WP_311485526.1">
    <property type="nucleotide sequence ID" value="NZ_JAVRHP010000111.1"/>
</dbReference>
<organism evidence="2 3">
    <name type="scientific">Autumnicola edwardsiae</name>
    <dbReference type="NCBI Taxonomy" id="3075594"/>
    <lineage>
        <taxon>Bacteria</taxon>
        <taxon>Pseudomonadati</taxon>
        <taxon>Bacteroidota</taxon>
        <taxon>Flavobacteriia</taxon>
        <taxon>Flavobacteriales</taxon>
        <taxon>Flavobacteriaceae</taxon>
        <taxon>Autumnicola</taxon>
    </lineage>
</organism>
<sequence>MFIADTIIPWSSEWLYHYEIWAGTGKWQAKGIYGKLEPYVSDE</sequence>
<evidence type="ECO:0000313" key="2">
    <source>
        <dbReference type="EMBL" id="MDT0651422.1"/>
    </source>
</evidence>
<evidence type="ECO:0000259" key="1">
    <source>
        <dbReference type="Pfam" id="PF26395"/>
    </source>
</evidence>
<proteinExistence type="predicted"/>
<evidence type="ECO:0000313" key="3">
    <source>
        <dbReference type="Proteomes" id="UP001248819"/>
    </source>
</evidence>
<dbReference type="EMBL" id="JAVRHP010000111">
    <property type="protein sequence ID" value="MDT0651422.1"/>
    <property type="molecule type" value="Genomic_DNA"/>
</dbReference>
<feature type="domain" description="Type II CBASS E2 protein" evidence="1">
    <location>
        <begin position="1"/>
        <end position="32"/>
    </location>
</feature>
<comment type="caution">
    <text evidence="2">The sequence shown here is derived from an EMBL/GenBank/DDBJ whole genome shotgun (WGS) entry which is preliminary data.</text>
</comment>
<dbReference type="Pfam" id="PF26395">
    <property type="entry name" value="E2-CBASS"/>
    <property type="match status" value="1"/>
</dbReference>